<name>A0A9W6D669_9BACT</name>
<evidence type="ECO:0000256" key="4">
    <source>
        <dbReference type="ARBA" id="ARBA00039132"/>
    </source>
</evidence>
<evidence type="ECO:0000313" key="13">
    <source>
        <dbReference type="EMBL" id="GLI34256.1"/>
    </source>
</evidence>
<keyword evidence="14" id="KW-1185">Reference proteome</keyword>
<evidence type="ECO:0000256" key="8">
    <source>
        <dbReference type="ARBA" id="ARBA00042704"/>
    </source>
</evidence>
<evidence type="ECO:0000256" key="5">
    <source>
        <dbReference type="ARBA" id="ARBA00039314"/>
    </source>
</evidence>
<evidence type="ECO:0000256" key="2">
    <source>
        <dbReference type="ARBA" id="ARBA00022801"/>
    </source>
</evidence>
<evidence type="ECO:0000259" key="12">
    <source>
        <dbReference type="Pfam" id="PF00561"/>
    </source>
</evidence>
<dbReference type="RefSeq" id="WP_281793514.1">
    <property type="nucleotide sequence ID" value="NZ_BSDR01000001.1"/>
</dbReference>
<evidence type="ECO:0000256" key="3">
    <source>
        <dbReference type="ARBA" id="ARBA00022946"/>
    </source>
</evidence>
<dbReference type="GO" id="GO:0102390">
    <property type="term" value="F:mycophenolic acid acyl-glucuronide esterase activity"/>
    <property type="evidence" value="ECO:0007669"/>
    <property type="project" value="UniProtKB-EC"/>
</dbReference>
<dbReference type="AlphaFoldDB" id="A0A9W6D669"/>
<gene>
    <name evidence="13" type="ORF">DAMNIGENAA_16890</name>
</gene>
<dbReference type="InterPro" id="IPR029058">
    <property type="entry name" value="AB_hydrolase_fold"/>
</dbReference>
<dbReference type="InterPro" id="IPR052382">
    <property type="entry name" value="ABHD10_acyl-thioesterase"/>
</dbReference>
<feature type="domain" description="AB hydrolase-1" evidence="12">
    <location>
        <begin position="28"/>
        <end position="140"/>
    </location>
</feature>
<sequence length="245" mass="26626">MDSEAISIATSVGALAADVHFPEVLPAPVVVCCHGMLSSKDSMKYISIGQAFREAGIAVLRFDFSGCGESEASPQPNLITSRIRDLQAVLEYVESAHWAKGPTGLLGSSMGGYIALLTAASLEHEIRSVVCWASPFDLTKIHGAREIQENHRQILPGGVGIGLPLNLRSMAPVSGVLVIHGQEDEIVPWEDALDIYRQASEPRRVVVMRSADHRFLDPDLRWMATRLSLEWFLDHGFSSKPAGIA</sequence>
<evidence type="ECO:0000256" key="9">
    <source>
        <dbReference type="ARBA" id="ARBA00046047"/>
    </source>
</evidence>
<protein>
    <recommendedName>
        <fullName evidence="5">Palmitoyl-protein thioesterase ABHD10, mitochondrial</fullName>
        <ecNumber evidence="4">3.1.1.93</ecNumber>
        <ecNumber evidence="1">3.1.2.22</ecNumber>
    </recommendedName>
    <alternativeName>
        <fullName evidence="7">Acyl-protein thioesterase ABHD10</fullName>
    </alternativeName>
    <alternativeName>
        <fullName evidence="8">Alpha/beta hydrolase domain-containing protein 10</fullName>
    </alternativeName>
    <alternativeName>
        <fullName evidence="6">Mycophenolic acid acyl-glucuronide esterase, mitochondrial</fullName>
    </alternativeName>
</protein>
<evidence type="ECO:0000256" key="10">
    <source>
        <dbReference type="ARBA" id="ARBA00047409"/>
    </source>
</evidence>
<evidence type="ECO:0000256" key="7">
    <source>
        <dbReference type="ARBA" id="ARBA00042645"/>
    </source>
</evidence>
<dbReference type="SUPFAM" id="SSF53474">
    <property type="entry name" value="alpha/beta-Hydrolases"/>
    <property type="match status" value="1"/>
</dbReference>
<evidence type="ECO:0000313" key="14">
    <source>
        <dbReference type="Proteomes" id="UP001144372"/>
    </source>
</evidence>
<dbReference type="EMBL" id="BSDR01000001">
    <property type="protein sequence ID" value="GLI34256.1"/>
    <property type="molecule type" value="Genomic_DNA"/>
</dbReference>
<dbReference type="GO" id="GO:0008474">
    <property type="term" value="F:palmitoyl-(protein) hydrolase activity"/>
    <property type="evidence" value="ECO:0007669"/>
    <property type="project" value="UniProtKB-EC"/>
</dbReference>
<dbReference type="InterPro" id="IPR000073">
    <property type="entry name" value="AB_hydrolase_1"/>
</dbReference>
<keyword evidence="3" id="KW-0809">Transit peptide</keyword>
<comment type="catalytic activity">
    <reaction evidence="11">
        <text>mycophenolic acid O-acyl-beta-D-glucuronide + H2O = mycophenolate + D-glucuronate + H(+)</text>
        <dbReference type="Rhea" id="RHEA:34179"/>
        <dbReference type="ChEBI" id="CHEBI:15377"/>
        <dbReference type="ChEBI" id="CHEBI:15378"/>
        <dbReference type="ChEBI" id="CHEBI:58720"/>
        <dbReference type="ChEBI" id="CHEBI:62932"/>
        <dbReference type="ChEBI" id="CHEBI:66982"/>
        <dbReference type="EC" id="3.1.1.93"/>
    </reaction>
    <physiologicalReaction direction="left-to-right" evidence="11">
        <dbReference type="Rhea" id="RHEA:34180"/>
    </physiologicalReaction>
</comment>
<accession>A0A9W6D669</accession>
<comment type="function">
    <text evidence="9">Acts as an acyl-protein thioesterase that hydrolyzes fatty acids from acylated residues in proteins. Regulates the mitochondrial S-depalmitoylation of the nucleophilic active site residue of peroxiredoxin-5/PRDX5, a key antioxidant protein, therefore modulating mitochondrial antioxidant ability. Also catalyzes the deglucuronidation of mycophenolic acid acyl-glucuronide, an active metabolite of the immunosuppressant drug mycophenolate.</text>
</comment>
<dbReference type="PANTHER" id="PTHR16138">
    <property type="entry name" value="MYCOPHENOLIC ACID ACYL-GLUCURONIDE ESTERASE, MITOCHONDRIAL"/>
    <property type="match status" value="1"/>
</dbReference>
<reference evidence="13" key="1">
    <citation type="submission" date="2022-12" db="EMBL/GenBank/DDBJ databases">
        <title>Reference genome sequencing for broad-spectrum identification of bacterial and archaeal isolates by mass spectrometry.</title>
        <authorList>
            <person name="Sekiguchi Y."/>
            <person name="Tourlousse D.M."/>
        </authorList>
    </citation>
    <scope>NUCLEOTIDE SEQUENCE</scope>
    <source>
        <strain evidence="13">ASRB1</strain>
    </source>
</reference>
<comment type="caution">
    <text evidence="13">The sequence shown here is derived from an EMBL/GenBank/DDBJ whole genome shotgun (WGS) entry which is preliminary data.</text>
</comment>
<evidence type="ECO:0000256" key="6">
    <source>
        <dbReference type="ARBA" id="ARBA00041520"/>
    </source>
</evidence>
<dbReference type="PANTHER" id="PTHR16138:SF7">
    <property type="entry name" value="PALMITOYL-PROTEIN THIOESTERASE ABHD10, MITOCHONDRIAL"/>
    <property type="match status" value="1"/>
</dbReference>
<dbReference type="Pfam" id="PF00561">
    <property type="entry name" value="Abhydrolase_1"/>
    <property type="match status" value="1"/>
</dbReference>
<comment type="catalytic activity">
    <reaction evidence="10">
        <text>S-hexadecanoyl-L-cysteinyl-[protein] + H2O = L-cysteinyl-[protein] + hexadecanoate + H(+)</text>
        <dbReference type="Rhea" id="RHEA:19233"/>
        <dbReference type="Rhea" id="RHEA-COMP:10131"/>
        <dbReference type="Rhea" id="RHEA-COMP:11032"/>
        <dbReference type="ChEBI" id="CHEBI:7896"/>
        <dbReference type="ChEBI" id="CHEBI:15377"/>
        <dbReference type="ChEBI" id="CHEBI:15378"/>
        <dbReference type="ChEBI" id="CHEBI:29950"/>
        <dbReference type="ChEBI" id="CHEBI:74151"/>
        <dbReference type="EC" id="3.1.2.22"/>
    </reaction>
    <physiologicalReaction direction="left-to-right" evidence="10">
        <dbReference type="Rhea" id="RHEA:19234"/>
    </physiologicalReaction>
</comment>
<dbReference type="EC" id="3.1.2.22" evidence="1"/>
<organism evidence="13 14">
    <name type="scientific">Desulforhabdus amnigena</name>
    <dbReference type="NCBI Taxonomy" id="40218"/>
    <lineage>
        <taxon>Bacteria</taxon>
        <taxon>Pseudomonadati</taxon>
        <taxon>Thermodesulfobacteriota</taxon>
        <taxon>Syntrophobacteria</taxon>
        <taxon>Syntrophobacterales</taxon>
        <taxon>Syntrophobacteraceae</taxon>
        <taxon>Desulforhabdus</taxon>
    </lineage>
</organism>
<evidence type="ECO:0000256" key="1">
    <source>
        <dbReference type="ARBA" id="ARBA00012423"/>
    </source>
</evidence>
<proteinExistence type="predicted"/>
<evidence type="ECO:0000256" key="11">
    <source>
        <dbReference type="ARBA" id="ARBA00047972"/>
    </source>
</evidence>
<keyword evidence="2" id="KW-0378">Hydrolase</keyword>
<dbReference type="Gene3D" id="3.40.50.1820">
    <property type="entry name" value="alpha/beta hydrolase"/>
    <property type="match status" value="1"/>
</dbReference>
<dbReference type="Proteomes" id="UP001144372">
    <property type="component" value="Unassembled WGS sequence"/>
</dbReference>
<dbReference type="GO" id="GO:0004553">
    <property type="term" value="F:hydrolase activity, hydrolyzing O-glycosyl compounds"/>
    <property type="evidence" value="ECO:0007669"/>
    <property type="project" value="TreeGrafter"/>
</dbReference>
<dbReference type="EC" id="3.1.1.93" evidence="4"/>